<evidence type="ECO:0000256" key="2">
    <source>
        <dbReference type="ARBA" id="ARBA00022630"/>
    </source>
</evidence>
<evidence type="ECO:0000256" key="5">
    <source>
        <dbReference type="SAM" id="SignalP"/>
    </source>
</evidence>
<keyword evidence="5" id="KW-0732">Signal</keyword>
<dbReference type="RefSeq" id="XP_007919137.1">
    <property type="nucleotide sequence ID" value="XM_007920946.1"/>
</dbReference>
<dbReference type="AlphaFoldDB" id="R8B9T9"/>
<organism evidence="7 8">
    <name type="scientific">Phaeoacremonium minimum (strain UCR-PA7)</name>
    <name type="common">Esca disease fungus</name>
    <name type="synonym">Togninia minima</name>
    <dbReference type="NCBI Taxonomy" id="1286976"/>
    <lineage>
        <taxon>Eukaryota</taxon>
        <taxon>Fungi</taxon>
        <taxon>Dikarya</taxon>
        <taxon>Ascomycota</taxon>
        <taxon>Pezizomycotina</taxon>
        <taxon>Sordariomycetes</taxon>
        <taxon>Sordariomycetidae</taxon>
        <taxon>Togniniales</taxon>
        <taxon>Togniniaceae</taxon>
        <taxon>Phaeoacremonium</taxon>
    </lineage>
</organism>
<dbReference type="InterPro" id="IPR016166">
    <property type="entry name" value="FAD-bd_PCMH"/>
</dbReference>
<feature type="chain" id="PRO_5004462604" evidence="5">
    <location>
        <begin position="27"/>
        <end position="513"/>
    </location>
</feature>
<accession>R8B9T9</accession>
<dbReference type="eggNOG" id="KOG1231">
    <property type="taxonomic scope" value="Eukaryota"/>
</dbReference>
<dbReference type="InterPro" id="IPR016169">
    <property type="entry name" value="FAD-bd_PCMH_sub2"/>
</dbReference>
<evidence type="ECO:0000313" key="7">
    <source>
        <dbReference type="EMBL" id="EON96079.1"/>
    </source>
</evidence>
<evidence type="ECO:0000256" key="3">
    <source>
        <dbReference type="ARBA" id="ARBA00022827"/>
    </source>
</evidence>
<protein>
    <submittedName>
        <fullName evidence="7">Putative fad binding domain-containing protein</fullName>
    </submittedName>
</protein>
<keyword evidence="4" id="KW-0560">Oxidoreductase</keyword>
<dbReference type="Gene3D" id="3.30.465.10">
    <property type="match status" value="1"/>
</dbReference>
<proteinExistence type="inferred from homology"/>
<dbReference type="EMBL" id="KB933362">
    <property type="protein sequence ID" value="EON96079.1"/>
    <property type="molecule type" value="Genomic_DNA"/>
</dbReference>
<keyword evidence="3" id="KW-0274">FAD</keyword>
<sequence>MHALQRVQQAATAVGILGLLSPIAVAASYVCDTIASTTNIELETPFTIQWTTEQSHYWSSACSNLHPSCILYPETADEVSAIVRVLNNSTEKFAIKSGGHNPNLYYSSIEGGPLLSTAKLNEVLLDPTTQTVRVGPGNRWNDVATALDGTGFSAVGGRLGVVGVGGYLLGGGLSFMSTEYGWATDSVLAFDVVFANGSIATVTADNHPDLFVSMRGGGNAFGIVTAFTLQAYPQGDVWGGNIIFSSDEGSNAKVLAALNNFALDYPDEKAAIIATAEVTLQGLLPLWVVYFYYNAPKPPAGVFDEFLAITALLNTCKTRSYADLLYTNGQAGGQTGVVQLGSEMSSLPQGPVDGVGNRTTAGLHVFQEYFDYWQEVSKTLLVVPGILSSIAFQPIPRGMARIAKEKGGDLLDLDDTLDRVILEFTMSFTLQTDTPYMESKMEEMYGGIRERVLNFTEQGILPESYLPLFYNDAFYEQEFSARLRPENAERARTLRQEVDPADLFLNRTGGFKL</sequence>
<name>R8B9T9_PHAM7</name>
<dbReference type="GeneID" id="19329283"/>
<dbReference type="InterPro" id="IPR036318">
    <property type="entry name" value="FAD-bd_PCMH-like_sf"/>
</dbReference>
<evidence type="ECO:0000256" key="4">
    <source>
        <dbReference type="ARBA" id="ARBA00023002"/>
    </source>
</evidence>
<dbReference type="Pfam" id="PF01565">
    <property type="entry name" value="FAD_binding_4"/>
    <property type="match status" value="1"/>
</dbReference>
<dbReference type="PANTHER" id="PTHR42973:SF13">
    <property type="entry name" value="FAD-BINDING PCMH-TYPE DOMAIN-CONTAINING PROTEIN"/>
    <property type="match status" value="1"/>
</dbReference>
<keyword evidence="8" id="KW-1185">Reference proteome</keyword>
<dbReference type="OrthoDB" id="2151789at2759"/>
<dbReference type="GO" id="GO:0016491">
    <property type="term" value="F:oxidoreductase activity"/>
    <property type="evidence" value="ECO:0007669"/>
    <property type="project" value="UniProtKB-KW"/>
</dbReference>
<gene>
    <name evidence="7" type="ORF">UCRPA7_8433</name>
</gene>
<evidence type="ECO:0000256" key="1">
    <source>
        <dbReference type="ARBA" id="ARBA00005466"/>
    </source>
</evidence>
<reference evidence="8" key="1">
    <citation type="journal article" date="2013" name="Genome Announc.">
        <title>Draft genome sequence of the ascomycete Phaeoacremonium aleophilum strain UCR-PA7, a causal agent of the esca disease complex in grapevines.</title>
        <authorList>
            <person name="Blanco-Ulate B."/>
            <person name="Rolshausen P."/>
            <person name="Cantu D."/>
        </authorList>
    </citation>
    <scope>NUCLEOTIDE SEQUENCE [LARGE SCALE GENOMIC DNA]</scope>
    <source>
        <strain evidence="8">UCR-PA7</strain>
    </source>
</reference>
<feature type="domain" description="FAD-binding PCMH-type" evidence="6">
    <location>
        <begin position="63"/>
        <end position="234"/>
    </location>
</feature>
<dbReference type="PROSITE" id="PS51387">
    <property type="entry name" value="FAD_PCMH"/>
    <property type="match status" value="1"/>
</dbReference>
<evidence type="ECO:0000259" key="6">
    <source>
        <dbReference type="PROSITE" id="PS51387"/>
    </source>
</evidence>
<keyword evidence="2" id="KW-0285">Flavoprotein</keyword>
<evidence type="ECO:0000313" key="8">
    <source>
        <dbReference type="Proteomes" id="UP000014074"/>
    </source>
</evidence>
<feature type="signal peptide" evidence="5">
    <location>
        <begin position="1"/>
        <end position="26"/>
    </location>
</feature>
<dbReference type="GO" id="GO:0071949">
    <property type="term" value="F:FAD binding"/>
    <property type="evidence" value="ECO:0007669"/>
    <property type="project" value="InterPro"/>
</dbReference>
<comment type="similarity">
    <text evidence="1">Belongs to the oxygen-dependent FAD-linked oxidoreductase family.</text>
</comment>
<dbReference type="Proteomes" id="UP000014074">
    <property type="component" value="Unassembled WGS sequence"/>
</dbReference>
<dbReference type="SUPFAM" id="SSF56176">
    <property type="entry name" value="FAD-binding/transporter-associated domain-like"/>
    <property type="match status" value="1"/>
</dbReference>
<dbReference type="PANTHER" id="PTHR42973">
    <property type="entry name" value="BINDING OXIDOREDUCTASE, PUTATIVE (AFU_ORTHOLOGUE AFUA_1G17690)-RELATED"/>
    <property type="match status" value="1"/>
</dbReference>
<dbReference type="InterPro" id="IPR006094">
    <property type="entry name" value="Oxid_FAD_bind_N"/>
</dbReference>
<dbReference type="HOGENOM" id="CLU_018354_1_0_1"/>
<dbReference type="KEGG" id="tmn:UCRPA7_8433"/>
<dbReference type="InterPro" id="IPR050416">
    <property type="entry name" value="FAD-linked_Oxidoreductase"/>
</dbReference>